<name>A0A0J0XWZ5_9TREE</name>
<sequence length="92" mass="10319">MHSSRHPKISGILVHCLIAVSLRTYSVPCLGGSRADSIHWRACIRRYVDALAHEMSLELVGVLGWLAPVTSQRHMHRCSDDEVSLACRSVRR</sequence>
<gene>
    <name evidence="2" type="ORF">CC85DRAFT_110259</name>
</gene>
<proteinExistence type="predicted"/>
<feature type="signal peptide" evidence="1">
    <location>
        <begin position="1"/>
        <end position="24"/>
    </location>
</feature>
<organism evidence="2 3">
    <name type="scientific">Cutaneotrichosporon oleaginosum</name>
    <dbReference type="NCBI Taxonomy" id="879819"/>
    <lineage>
        <taxon>Eukaryota</taxon>
        <taxon>Fungi</taxon>
        <taxon>Dikarya</taxon>
        <taxon>Basidiomycota</taxon>
        <taxon>Agaricomycotina</taxon>
        <taxon>Tremellomycetes</taxon>
        <taxon>Trichosporonales</taxon>
        <taxon>Trichosporonaceae</taxon>
        <taxon>Cutaneotrichosporon</taxon>
    </lineage>
</organism>
<dbReference type="GeneID" id="28979919"/>
<evidence type="ECO:0000313" key="2">
    <source>
        <dbReference type="EMBL" id="KLT45576.1"/>
    </source>
</evidence>
<accession>A0A0J0XWZ5</accession>
<dbReference type="EMBL" id="KQ087180">
    <property type="protein sequence ID" value="KLT45576.1"/>
    <property type="molecule type" value="Genomic_DNA"/>
</dbReference>
<keyword evidence="3" id="KW-1185">Reference proteome</keyword>
<evidence type="ECO:0000313" key="3">
    <source>
        <dbReference type="Proteomes" id="UP000053611"/>
    </source>
</evidence>
<reference evidence="2 3" key="1">
    <citation type="submission" date="2015-03" db="EMBL/GenBank/DDBJ databases">
        <title>Genomics and transcriptomics of the oil-accumulating basidiomycete yeast T. oleaginosus allow insights into substrate utilization and the diverse evolutionary trajectories of mating systems in fungi.</title>
        <authorList>
            <consortium name="DOE Joint Genome Institute"/>
            <person name="Kourist R."/>
            <person name="Kracht O."/>
            <person name="Bracharz F."/>
            <person name="Lipzen A."/>
            <person name="Nolan M."/>
            <person name="Ohm R."/>
            <person name="Grigoriev I."/>
            <person name="Sun S."/>
            <person name="Heitman J."/>
            <person name="Bruck T."/>
            <person name="Nowrousian M."/>
        </authorList>
    </citation>
    <scope>NUCLEOTIDE SEQUENCE [LARGE SCALE GENOMIC DNA]</scope>
    <source>
        <strain evidence="2 3">IBC0246</strain>
    </source>
</reference>
<dbReference type="Proteomes" id="UP000053611">
    <property type="component" value="Unassembled WGS sequence"/>
</dbReference>
<dbReference type="AlphaFoldDB" id="A0A0J0XWZ5"/>
<keyword evidence="1" id="KW-0732">Signal</keyword>
<evidence type="ECO:0008006" key="4">
    <source>
        <dbReference type="Google" id="ProtNLM"/>
    </source>
</evidence>
<dbReference type="RefSeq" id="XP_018282067.1">
    <property type="nucleotide sequence ID" value="XM_018419316.1"/>
</dbReference>
<feature type="chain" id="PRO_5005245715" description="Secreted protein" evidence="1">
    <location>
        <begin position="25"/>
        <end position="92"/>
    </location>
</feature>
<protein>
    <recommendedName>
        <fullName evidence="4">Secreted protein</fullName>
    </recommendedName>
</protein>
<evidence type="ECO:0000256" key="1">
    <source>
        <dbReference type="SAM" id="SignalP"/>
    </source>
</evidence>